<dbReference type="Proteomes" id="UP000217199">
    <property type="component" value="Unassembled WGS sequence"/>
</dbReference>
<sequence length="66" mass="7107">MLVSMGTLISSSLKSITEAPKKHAVSICPRCNGTSVDRLTIQDTGIERMLVAILRASHLPLLCTLD</sequence>
<evidence type="ECO:0000313" key="1">
    <source>
        <dbReference type="EMBL" id="PAV18081.1"/>
    </source>
</evidence>
<proteinExistence type="predicted"/>
<gene>
    <name evidence="1" type="ORF">PNOK_0656700</name>
</gene>
<name>A0A286UER4_9AGAM</name>
<dbReference type="AlphaFoldDB" id="A0A286UER4"/>
<organism evidence="1 2">
    <name type="scientific">Pyrrhoderma noxium</name>
    <dbReference type="NCBI Taxonomy" id="2282107"/>
    <lineage>
        <taxon>Eukaryota</taxon>
        <taxon>Fungi</taxon>
        <taxon>Dikarya</taxon>
        <taxon>Basidiomycota</taxon>
        <taxon>Agaricomycotina</taxon>
        <taxon>Agaricomycetes</taxon>
        <taxon>Hymenochaetales</taxon>
        <taxon>Hymenochaetaceae</taxon>
        <taxon>Pyrrhoderma</taxon>
    </lineage>
</organism>
<dbReference type="EMBL" id="NBII01000006">
    <property type="protein sequence ID" value="PAV18081.1"/>
    <property type="molecule type" value="Genomic_DNA"/>
</dbReference>
<evidence type="ECO:0000313" key="2">
    <source>
        <dbReference type="Proteomes" id="UP000217199"/>
    </source>
</evidence>
<keyword evidence="2" id="KW-1185">Reference proteome</keyword>
<comment type="caution">
    <text evidence="1">The sequence shown here is derived from an EMBL/GenBank/DDBJ whole genome shotgun (WGS) entry which is preliminary data.</text>
</comment>
<reference evidence="1 2" key="1">
    <citation type="journal article" date="2017" name="Mol. Ecol.">
        <title>Comparative and population genomic landscape of Phellinus noxius: A hypervariable fungus causing root rot in trees.</title>
        <authorList>
            <person name="Chung C.L."/>
            <person name="Lee T.J."/>
            <person name="Akiba M."/>
            <person name="Lee H.H."/>
            <person name="Kuo T.H."/>
            <person name="Liu D."/>
            <person name="Ke H.M."/>
            <person name="Yokoi T."/>
            <person name="Roa M.B."/>
            <person name="Lu M.J."/>
            <person name="Chang Y.Y."/>
            <person name="Ann P.J."/>
            <person name="Tsai J.N."/>
            <person name="Chen C.Y."/>
            <person name="Tzean S.S."/>
            <person name="Ota Y."/>
            <person name="Hattori T."/>
            <person name="Sahashi N."/>
            <person name="Liou R.F."/>
            <person name="Kikuchi T."/>
            <person name="Tsai I.J."/>
        </authorList>
    </citation>
    <scope>NUCLEOTIDE SEQUENCE [LARGE SCALE GENOMIC DNA]</scope>
    <source>
        <strain evidence="1 2">FFPRI411160</strain>
    </source>
</reference>
<protein>
    <submittedName>
        <fullName evidence="1">Uncharacterized protein</fullName>
    </submittedName>
</protein>
<accession>A0A286UER4</accession>
<dbReference type="InParanoid" id="A0A286UER4"/>